<reference evidence="8" key="1">
    <citation type="submission" date="2016-07" db="EMBL/GenBank/DDBJ databases">
        <authorList>
            <person name="Florea S."/>
            <person name="Webb J.S."/>
            <person name="Jaromczyk J."/>
            <person name="Schardl C.L."/>
        </authorList>
    </citation>
    <scope>NUCLEOTIDE SEQUENCE [LARGE SCALE GENOMIC DNA]</scope>
    <source>
        <strain evidence="8">IPBSL-7</strain>
    </source>
</reference>
<comment type="caution">
    <text evidence="7">The sequence shown here is derived from an EMBL/GenBank/DDBJ whole genome shotgun (WGS) entry which is preliminary data.</text>
</comment>
<keyword evidence="2 4" id="KW-0238">DNA-binding</keyword>
<organism evidence="7 8">
    <name type="scientific">Tessaracoccus lapidicaptus</name>
    <dbReference type="NCBI Taxonomy" id="1427523"/>
    <lineage>
        <taxon>Bacteria</taxon>
        <taxon>Bacillati</taxon>
        <taxon>Actinomycetota</taxon>
        <taxon>Actinomycetes</taxon>
        <taxon>Propionibacteriales</taxon>
        <taxon>Propionibacteriaceae</taxon>
        <taxon>Tessaracoccus</taxon>
    </lineage>
</organism>
<evidence type="ECO:0000313" key="8">
    <source>
        <dbReference type="Proteomes" id="UP000093501"/>
    </source>
</evidence>
<feature type="domain" description="HTH tetR-type" evidence="6">
    <location>
        <begin position="24"/>
        <end position="84"/>
    </location>
</feature>
<evidence type="ECO:0000256" key="3">
    <source>
        <dbReference type="ARBA" id="ARBA00023163"/>
    </source>
</evidence>
<dbReference type="InterPro" id="IPR009057">
    <property type="entry name" value="Homeodomain-like_sf"/>
</dbReference>
<dbReference type="GO" id="GO:0003700">
    <property type="term" value="F:DNA-binding transcription factor activity"/>
    <property type="evidence" value="ECO:0007669"/>
    <property type="project" value="TreeGrafter"/>
</dbReference>
<evidence type="ECO:0000259" key="6">
    <source>
        <dbReference type="PROSITE" id="PS50977"/>
    </source>
</evidence>
<name>A0A1C0ALV5_9ACTN</name>
<keyword evidence="1" id="KW-0805">Transcription regulation</keyword>
<keyword evidence="8" id="KW-1185">Reference proteome</keyword>
<dbReference type="Pfam" id="PF00440">
    <property type="entry name" value="TetR_N"/>
    <property type="match status" value="1"/>
</dbReference>
<sequence length="228" mass="25522">MGRSLKEVAVSTTPSKRGPYAKSAEKRAAIAKAAYDVVMEVGHPQLTTAAVAARAGMLERTMLYHFPTRDHLLVAAIEYFEGFIDGEGQDVDVERPLAPPGEFRDLIDHLAHRSPGEDKRLQLQVALASAAQDPAHPAHAFFQRHYERVMAEMVELMKARQAAGLAHPDRDPVRMARQFVAVWDGLQQNWLIRRDFDLTEEITEAFREISGQNAMEARAAVQDLLNRI</sequence>
<dbReference type="GO" id="GO:0000976">
    <property type="term" value="F:transcription cis-regulatory region binding"/>
    <property type="evidence" value="ECO:0007669"/>
    <property type="project" value="TreeGrafter"/>
</dbReference>
<dbReference type="AlphaFoldDB" id="A0A1C0ALV5"/>
<dbReference type="InterPro" id="IPR036271">
    <property type="entry name" value="Tet_transcr_reg_TetR-rel_C_sf"/>
</dbReference>
<dbReference type="Gene3D" id="1.10.357.10">
    <property type="entry name" value="Tetracycline Repressor, domain 2"/>
    <property type="match status" value="1"/>
</dbReference>
<evidence type="ECO:0000256" key="1">
    <source>
        <dbReference type="ARBA" id="ARBA00023015"/>
    </source>
</evidence>
<feature type="DNA-binding region" description="H-T-H motif" evidence="4">
    <location>
        <begin position="47"/>
        <end position="66"/>
    </location>
</feature>
<dbReference type="PROSITE" id="PS50977">
    <property type="entry name" value="HTH_TETR_2"/>
    <property type="match status" value="1"/>
</dbReference>
<evidence type="ECO:0000256" key="4">
    <source>
        <dbReference type="PROSITE-ProRule" id="PRU00335"/>
    </source>
</evidence>
<dbReference type="InterPro" id="IPR001647">
    <property type="entry name" value="HTH_TetR"/>
</dbReference>
<evidence type="ECO:0000256" key="5">
    <source>
        <dbReference type="SAM" id="MobiDB-lite"/>
    </source>
</evidence>
<gene>
    <name evidence="7" type="ORF">BCR15_04285</name>
</gene>
<dbReference type="PANTHER" id="PTHR30055">
    <property type="entry name" value="HTH-TYPE TRANSCRIPTIONAL REGULATOR RUTR"/>
    <property type="match status" value="1"/>
</dbReference>
<evidence type="ECO:0000256" key="2">
    <source>
        <dbReference type="ARBA" id="ARBA00023125"/>
    </source>
</evidence>
<dbReference type="Proteomes" id="UP000093501">
    <property type="component" value="Unassembled WGS sequence"/>
</dbReference>
<feature type="region of interest" description="Disordered" evidence="5">
    <location>
        <begin position="1"/>
        <end position="20"/>
    </location>
</feature>
<dbReference type="InterPro" id="IPR050109">
    <property type="entry name" value="HTH-type_TetR-like_transc_reg"/>
</dbReference>
<accession>A0A1C0ALV5</accession>
<evidence type="ECO:0000313" key="7">
    <source>
        <dbReference type="EMBL" id="OCL33858.1"/>
    </source>
</evidence>
<dbReference type="SUPFAM" id="SSF48498">
    <property type="entry name" value="Tetracyclin repressor-like, C-terminal domain"/>
    <property type="match status" value="1"/>
</dbReference>
<dbReference type="EMBL" id="MBQD01000021">
    <property type="protein sequence ID" value="OCL33858.1"/>
    <property type="molecule type" value="Genomic_DNA"/>
</dbReference>
<dbReference type="SUPFAM" id="SSF46689">
    <property type="entry name" value="Homeodomain-like"/>
    <property type="match status" value="1"/>
</dbReference>
<proteinExistence type="predicted"/>
<dbReference type="PANTHER" id="PTHR30055:SF234">
    <property type="entry name" value="HTH-TYPE TRANSCRIPTIONAL REGULATOR BETI"/>
    <property type="match status" value="1"/>
</dbReference>
<protein>
    <recommendedName>
        <fullName evidence="6">HTH tetR-type domain-containing protein</fullName>
    </recommendedName>
</protein>
<keyword evidence="3" id="KW-0804">Transcription</keyword>